<dbReference type="SUPFAM" id="SSF54534">
    <property type="entry name" value="FKBP-like"/>
    <property type="match status" value="1"/>
</dbReference>
<evidence type="ECO:0000259" key="7">
    <source>
        <dbReference type="PROSITE" id="PS50059"/>
    </source>
</evidence>
<dbReference type="EMBL" id="AZHD01000001">
    <property type="protein sequence ID" value="OAA68368.1"/>
    <property type="molecule type" value="Genomic_DNA"/>
</dbReference>
<evidence type="ECO:0000256" key="2">
    <source>
        <dbReference type="ARBA" id="ARBA00013194"/>
    </source>
</evidence>
<proteinExistence type="inferred from homology"/>
<evidence type="ECO:0000256" key="1">
    <source>
        <dbReference type="ARBA" id="ARBA00000971"/>
    </source>
</evidence>
<organism evidence="8 9">
    <name type="scientific">Niveomyces insectorum RCEF 264</name>
    <dbReference type="NCBI Taxonomy" id="1081102"/>
    <lineage>
        <taxon>Eukaryota</taxon>
        <taxon>Fungi</taxon>
        <taxon>Dikarya</taxon>
        <taxon>Ascomycota</taxon>
        <taxon>Pezizomycotina</taxon>
        <taxon>Sordariomycetes</taxon>
        <taxon>Hypocreomycetidae</taxon>
        <taxon>Hypocreales</taxon>
        <taxon>Cordycipitaceae</taxon>
        <taxon>Niveomyces</taxon>
    </lineage>
</organism>
<dbReference type="PANTHER" id="PTHR10516:SF443">
    <property type="entry name" value="FK506-BINDING PROTEIN 59-RELATED"/>
    <property type="match status" value="1"/>
</dbReference>
<sequence length="148" mass="16100">MGVTKTTHQEGSGASPQKGDQVTIEYTGFLKDTSKPDNKGKQFVTLTSSSVSLLYGVSQRALVWEKPPLTKYLYTNRFDSSVGRGDFVTAIGVGQVIRGWDEGVVQMKVGEKATLDITSDFGYGARGFTGHIPPNADLIFDVHLKKIN</sequence>
<protein>
    <recommendedName>
        <fullName evidence="2 6">peptidylprolyl isomerase</fullName>
        <ecNumber evidence="2 6">5.2.1.8</ecNumber>
    </recommendedName>
</protein>
<evidence type="ECO:0000313" key="9">
    <source>
        <dbReference type="Proteomes" id="UP000076874"/>
    </source>
</evidence>
<evidence type="ECO:0000256" key="3">
    <source>
        <dbReference type="ARBA" id="ARBA00023110"/>
    </source>
</evidence>
<dbReference type="InterPro" id="IPR050689">
    <property type="entry name" value="FKBP-type_PPIase"/>
</dbReference>
<keyword evidence="3 6" id="KW-0697">Rotamase</keyword>
<dbReference type="Proteomes" id="UP000076874">
    <property type="component" value="Unassembled WGS sequence"/>
</dbReference>
<dbReference type="InterPro" id="IPR046357">
    <property type="entry name" value="PPIase_dom_sf"/>
</dbReference>
<name>A0A168A7X5_9HYPO</name>
<dbReference type="PANTHER" id="PTHR10516">
    <property type="entry name" value="PEPTIDYL-PROLYL CIS-TRANS ISOMERASE"/>
    <property type="match status" value="1"/>
</dbReference>
<reference evidence="8 9" key="1">
    <citation type="journal article" date="2016" name="Genome Biol. Evol.">
        <title>Divergent and convergent evolution of fungal pathogenicity.</title>
        <authorList>
            <person name="Shang Y."/>
            <person name="Xiao G."/>
            <person name="Zheng P."/>
            <person name="Cen K."/>
            <person name="Zhan S."/>
            <person name="Wang C."/>
        </authorList>
    </citation>
    <scope>NUCLEOTIDE SEQUENCE [LARGE SCALE GENOMIC DNA]</scope>
    <source>
        <strain evidence="8 9">RCEF 264</strain>
    </source>
</reference>
<dbReference type="Pfam" id="PF00254">
    <property type="entry name" value="FKBP_C"/>
    <property type="match status" value="1"/>
</dbReference>
<dbReference type="OrthoDB" id="1902587at2759"/>
<evidence type="ECO:0000256" key="4">
    <source>
        <dbReference type="ARBA" id="ARBA00023235"/>
    </source>
</evidence>
<keyword evidence="4 6" id="KW-0413">Isomerase</keyword>
<comment type="caution">
    <text evidence="8">The sequence shown here is derived from an EMBL/GenBank/DDBJ whole genome shotgun (WGS) entry which is preliminary data.</text>
</comment>
<dbReference type="GO" id="GO:0003755">
    <property type="term" value="F:peptidyl-prolyl cis-trans isomerase activity"/>
    <property type="evidence" value="ECO:0007669"/>
    <property type="project" value="UniProtKB-KW"/>
</dbReference>
<dbReference type="Gene3D" id="3.10.50.40">
    <property type="match status" value="1"/>
</dbReference>
<dbReference type="AlphaFoldDB" id="A0A168A7X5"/>
<accession>A0A168A7X5</accession>
<evidence type="ECO:0000256" key="6">
    <source>
        <dbReference type="PROSITE-ProRule" id="PRU00277"/>
    </source>
</evidence>
<comment type="similarity">
    <text evidence="5">Belongs to the FKBP-type PPIase family. FKBP1 subfamily.</text>
</comment>
<dbReference type="STRING" id="1081102.A0A168A7X5"/>
<dbReference type="InterPro" id="IPR001179">
    <property type="entry name" value="PPIase_FKBP_dom"/>
</dbReference>
<dbReference type="PROSITE" id="PS50059">
    <property type="entry name" value="FKBP_PPIASE"/>
    <property type="match status" value="1"/>
</dbReference>
<keyword evidence="9" id="KW-1185">Reference proteome</keyword>
<comment type="catalytic activity">
    <reaction evidence="1 6">
        <text>[protein]-peptidylproline (omega=180) = [protein]-peptidylproline (omega=0)</text>
        <dbReference type="Rhea" id="RHEA:16237"/>
        <dbReference type="Rhea" id="RHEA-COMP:10747"/>
        <dbReference type="Rhea" id="RHEA-COMP:10748"/>
        <dbReference type="ChEBI" id="CHEBI:83833"/>
        <dbReference type="ChEBI" id="CHEBI:83834"/>
        <dbReference type="EC" id="5.2.1.8"/>
    </reaction>
</comment>
<feature type="domain" description="PPIase FKBP-type" evidence="7">
    <location>
        <begin position="19"/>
        <end position="148"/>
    </location>
</feature>
<dbReference type="EC" id="5.2.1.8" evidence="2 6"/>
<evidence type="ECO:0000256" key="5">
    <source>
        <dbReference type="ARBA" id="ARBA00038106"/>
    </source>
</evidence>
<evidence type="ECO:0000313" key="8">
    <source>
        <dbReference type="EMBL" id="OAA68368.1"/>
    </source>
</evidence>
<dbReference type="GO" id="GO:0005737">
    <property type="term" value="C:cytoplasm"/>
    <property type="evidence" value="ECO:0007669"/>
    <property type="project" value="TreeGrafter"/>
</dbReference>
<gene>
    <name evidence="8" type="ORF">SPI_00563</name>
</gene>